<dbReference type="InterPro" id="IPR039480">
    <property type="entry name" value="C-C_Bond_Lyase-like"/>
</dbReference>
<keyword evidence="6" id="KW-1185">Reference proteome</keyword>
<dbReference type="PIRSF" id="PIRSF015582">
    <property type="entry name" value="Cit_lyase_B"/>
    <property type="match status" value="1"/>
</dbReference>
<name>A0A9X4RCC1_9ACTN</name>
<evidence type="ECO:0000256" key="4">
    <source>
        <dbReference type="PIRSR" id="PIRSR015582-2"/>
    </source>
</evidence>
<dbReference type="SUPFAM" id="SSF51621">
    <property type="entry name" value="Phosphoenolpyruvate/pyruvate domain"/>
    <property type="match status" value="1"/>
</dbReference>
<dbReference type="GO" id="GO:0000287">
    <property type="term" value="F:magnesium ion binding"/>
    <property type="evidence" value="ECO:0007669"/>
    <property type="project" value="TreeGrafter"/>
</dbReference>
<keyword evidence="3 4" id="KW-0460">Magnesium</keyword>
<dbReference type="PANTHER" id="PTHR32308">
    <property type="entry name" value="LYASE BETA SUBUNIT, PUTATIVE (AFU_ORTHOLOGUE AFUA_4G13030)-RELATED"/>
    <property type="match status" value="1"/>
</dbReference>
<dbReference type="Gene3D" id="3.20.20.60">
    <property type="entry name" value="Phosphoenolpyruvate-binding domains"/>
    <property type="match status" value="2"/>
</dbReference>
<keyword evidence="5" id="KW-0456">Lyase</keyword>
<dbReference type="EMBL" id="JANRHA010000001">
    <property type="protein sequence ID" value="MDG3013418.1"/>
    <property type="molecule type" value="Genomic_DNA"/>
</dbReference>
<sequence>MRHFDFLSPETRGRLFFREPREFGSDDSRDLLAAALGATLYSPATRPTLAVDIAKNFAHGVVGAVVCLEDAVADDDLPAAELNVVDQLTELARGGSARPLLFVRVRAARQIPMLVDRLGEHAGVLTGFVLPKFTATSGAQFLDAMVAAESASGHRLLAMPVLETPDVIYAEQRIDALLSVRALLDRHRDRILAVRIGATDLSSAFGLRRPRDLTVYDVRMVADAIGDIVNILGRPGPTGYPVTGPVWEYFTGTERLFKPQLRQSPFTEHAANALRDELITRDLDGLIREVHLDRANGLTGKTVIHPMHVATVHALSVVTHEEFADATDVLGTGGSGGAHASSYRNKMNESKPHTAWARRTMVRAHVFGVAHADVSFVDLLGAGLHR</sequence>
<comment type="caution">
    <text evidence="5">The sequence shown here is derived from an EMBL/GenBank/DDBJ whole genome shotgun (WGS) entry which is preliminary data.</text>
</comment>
<evidence type="ECO:0000256" key="3">
    <source>
        <dbReference type="ARBA" id="ARBA00022842"/>
    </source>
</evidence>
<gene>
    <name evidence="5" type="ORF">NVS88_02480</name>
</gene>
<evidence type="ECO:0000313" key="5">
    <source>
        <dbReference type="EMBL" id="MDG3013418.1"/>
    </source>
</evidence>
<dbReference type="InterPro" id="IPR040442">
    <property type="entry name" value="Pyrv_kinase-like_dom_sf"/>
</dbReference>
<dbReference type="AlphaFoldDB" id="A0A9X4RCC1"/>
<dbReference type="Proteomes" id="UP001152755">
    <property type="component" value="Unassembled WGS sequence"/>
</dbReference>
<reference evidence="5" key="1">
    <citation type="submission" date="2022-08" db="EMBL/GenBank/DDBJ databases">
        <title>Genome analysis of Corynebacteriales strain.</title>
        <authorList>
            <person name="Lee S.D."/>
        </authorList>
    </citation>
    <scope>NUCLEOTIDE SEQUENCE</scope>
    <source>
        <strain evidence="5">D3-21</strain>
    </source>
</reference>
<proteinExistence type="predicted"/>
<evidence type="ECO:0000256" key="1">
    <source>
        <dbReference type="ARBA" id="ARBA00001946"/>
    </source>
</evidence>
<dbReference type="GO" id="GO:0006107">
    <property type="term" value="P:oxaloacetate metabolic process"/>
    <property type="evidence" value="ECO:0007669"/>
    <property type="project" value="TreeGrafter"/>
</dbReference>
<keyword evidence="2 4" id="KW-0479">Metal-binding</keyword>
<accession>A0A9X4RCC1</accession>
<dbReference type="InterPro" id="IPR015813">
    <property type="entry name" value="Pyrv/PenolPyrv_kinase-like_dom"/>
</dbReference>
<feature type="binding site" evidence="4">
    <location>
        <position position="200"/>
    </location>
    <ligand>
        <name>Mg(2+)</name>
        <dbReference type="ChEBI" id="CHEBI:18420"/>
    </ligand>
</feature>
<evidence type="ECO:0000313" key="6">
    <source>
        <dbReference type="Proteomes" id="UP001152755"/>
    </source>
</evidence>
<comment type="cofactor">
    <cofactor evidence="1">
        <name>Mg(2+)</name>
        <dbReference type="ChEBI" id="CHEBI:18420"/>
    </cofactor>
</comment>
<dbReference type="Pfam" id="PF15617">
    <property type="entry name" value="C-C_Bond_Lyase"/>
    <property type="match status" value="1"/>
</dbReference>
<dbReference type="PANTHER" id="PTHR32308:SF10">
    <property type="entry name" value="CITRATE LYASE SUBUNIT BETA"/>
    <property type="match status" value="1"/>
</dbReference>
<protein>
    <submittedName>
        <fullName evidence="5">HpcH/HpaI aldolase/citrate lyase family protein</fullName>
    </submittedName>
</protein>
<organism evidence="5 6">
    <name type="scientific">Speluncibacter jeojiensis</name>
    <dbReference type="NCBI Taxonomy" id="2710754"/>
    <lineage>
        <taxon>Bacteria</taxon>
        <taxon>Bacillati</taxon>
        <taxon>Actinomycetota</taxon>
        <taxon>Actinomycetes</taxon>
        <taxon>Mycobacteriales</taxon>
        <taxon>Speluncibacteraceae</taxon>
        <taxon>Speluncibacter</taxon>
    </lineage>
</organism>
<dbReference type="RefSeq" id="WP_332519068.1">
    <property type="nucleotide sequence ID" value="NZ_JANRHA010000001.1"/>
</dbReference>
<dbReference type="InterPro" id="IPR011206">
    <property type="entry name" value="Citrate_lyase_beta/mcl1/mcl2"/>
</dbReference>
<evidence type="ECO:0000256" key="2">
    <source>
        <dbReference type="ARBA" id="ARBA00022723"/>
    </source>
</evidence>
<dbReference type="GO" id="GO:0016829">
    <property type="term" value="F:lyase activity"/>
    <property type="evidence" value="ECO:0007669"/>
    <property type="project" value="UniProtKB-KW"/>
</dbReference>